<organism evidence="6 7">
    <name type="scientific">Penicillium solitum</name>
    <dbReference type="NCBI Taxonomy" id="60172"/>
    <lineage>
        <taxon>Eukaryota</taxon>
        <taxon>Fungi</taxon>
        <taxon>Dikarya</taxon>
        <taxon>Ascomycota</taxon>
        <taxon>Pezizomycotina</taxon>
        <taxon>Eurotiomycetes</taxon>
        <taxon>Eurotiomycetidae</taxon>
        <taxon>Eurotiales</taxon>
        <taxon>Aspergillaceae</taxon>
        <taxon>Penicillium</taxon>
    </lineage>
</organism>
<dbReference type="Pfam" id="PF00172">
    <property type="entry name" value="Zn_clus"/>
    <property type="match status" value="1"/>
</dbReference>
<dbReference type="PROSITE" id="PS00463">
    <property type="entry name" value="ZN2_CY6_FUNGAL_1"/>
    <property type="match status" value="1"/>
</dbReference>
<evidence type="ECO:0000256" key="1">
    <source>
        <dbReference type="ARBA" id="ARBA00023015"/>
    </source>
</evidence>
<proteinExistence type="predicted"/>
<dbReference type="GO" id="GO:0000981">
    <property type="term" value="F:DNA-binding transcription factor activity, RNA polymerase II-specific"/>
    <property type="evidence" value="ECO:0007669"/>
    <property type="project" value="InterPro"/>
</dbReference>
<dbReference type="SMART" id="SM00066">
    <property type="entry name" value="GAL4"/>
    <property type="match status" value="1"/>
</dbReference>
<evidence type="ECO:0000313" key="7">
    <source>
        <dbReference type="Proteomes" id="UP000191612"/>
    </source>
</evidence>
<dbReference type="PANTHER" id="PTHR47655:SF3">
    <property type="entry name" value="ZN(II)2CYS6 TRANSCRIPTION FACTOR (EUROFUNG)"/>
    <property type="match status" value="1"/>
</dbReference>
<keyword evidence="3" id="KW-0804">Transcription</keyword>
<comment type="caution">
    <text evidence="6">The sequence shown here is derived from an EMBL/GenBank/DDBJ whole genome shotgun (WGS) entry which is preliminary data.</text>
</comment>
<evidence type="ECO:0000313" key="6">
    <source>
        <dbReference type="EMBL" id="OQD93068.1"/>
    </source>
</evidence>
<sequence>MAARRLTPNFDHVHSDHVSKRVCKACDRCRLKKSKCDGTSPCSRCRANKSVCVFGERKKVIDKVYPKGYVEMLEQQQHWLVNALQELYQRIIDGNGWPGTCLKPEPNGHPLTHDILVRLGTLDHSQIKCCEENLKPVQRKKSSESSSEITHSPISLPCIFPETFSSPKQFCRPLIPSTYSPPSCTTLVKAELTSSLPPNPQSSSALPMQGVVRPLTLQGGLQQCQDINVYDLFDSTNTMTTASYPTFNIDNVFLSPMFNHPLPINSVSFGGCDYFDQLFDPNPAEISLI</sequence>
<dbReference type="InterPro" id="IPR036864">
    <property type="entry name" value="Zn2-C6_fun-type_DNA-bd_sf"/>
</dbReference>
<keyword evidence="1" id="KW-0805">Transcription regulation</keyword>
<evidence type="ECO:0000256" key="4">
    <source>
        <dbReference type="ARBA" id="ARBA00023242"/>
    </source>
</evidence>
<dbReference type="SUPFAM" id="SSF57701">
    <property type="entry name" value="Zn2/Cys6 DNA-binding domain"/>
    <property type="match status" value="1"/>
</dbReference>
<keyword evidence="7" id="KW-1185">Reference proteome</keyword>
<dbReference type="InterPro" id="IPR052783">
    <property type="entry name" value="Metabolic/Drug-Res_Regulator"/>
</dbReference>
<name>A0A1V6QV40_9EURO</name>
<dbReference type="STRING" id="60172.A0A1V6QV40"/>
<accession>A0A1V6QV40</accession>
<protein>
    <recommendedName>
        <fullName evidence="5">Zn(2)-C6 fungal-type domain-containing protein</fullName>
    </recommendedName>
</protein>
<dbReference type="CDD" id="cd00067">
    <property type="entry name" value="GAL4"/>
    <property type="match status" value="1"/>
</dbReference>
<evidence type="ECO:0000256" key="3">
    <source>
        <dbReference type="ARBA" id="ARBA00023163"/>
    </source>
</evidence>
<evidence type="ECO:0000259" key="5">
    <source>
        <dbReference type="PROSITE" id="PS50048"/>
    </source>
</evidence>
<dbReference type="AlphaFoldDB" id="A0A1V6QV40"/>
<gene>
    <name evidence="6" type="ORF">PENSOL_c035G07351</name>
</gene>
<reference evidence="7" key="1">
    <citation type="journal article" date="2017" name="Nat. Microbiol.">
        <title>Global analysis of biosynthetic gene clusters reveals vast potential of secondary metabolite production in Penicillium species.</title>
        <authorList>
            <person name="Nielsen J.C."/>
            <person name="Grijseels S."/>
            <person name="Prigent S."/>
            <person name="Ji B."/>
            <person name="Dainat J."/>
            <person name="Nielsen K.F."/>
            <person name="Frisvad J.C."/>
            <person name="Workman M."/>
            <person name="Nielsen J."/>
        </authorList>
    </citation>
    <scope>NUCLEOTIDE SEQUENCE [LARGE SCALE GENOMIC DNA]</scope>
    <source>
        <strain evidence="7">IBT 29525</strain>
    </source>
</reference>
<dbReference type="EMBL" id="MDYO01000035">
    <property type="protein sequence ID" value="OQD93068.1"/>
    <property type="molecule type" value="Genomic_DNA"/>
</dbReference>
<keyword evidence="2" id="KW-0238">DNA-binding</keyword>
<dbReference type="PANTHER" id="PTHR47655">
    <property type="entry name" value="QUINIC ACID UTILIZATION ACTIVATOR"/>
    <property type="match status" value="1"/>
</dbReference>
<keyword evidence="4" id="KW-0539">Nucleus</keyword>
<dbReference type="Proteomes" id="UP000191612">
    <property type="component" value="Unassembled WGS sequence"/>
</dbReference>
<dbReference type="GO" id="GO:0003677">
    <property type="term" value="F:DNA binding"/>
    <property type="evidence" value="ECO:0007669"/>
    <property type="project" value="UniProtKB-KW"/>
</dbReference>
<dbReference type="FunFam" id="4.10.240.10:FF:000013">
    <property type="entry name" value="C6 transcription factor, putative"/>
    <property type="match status" value="1"/>
</dbReference>
<dbReference type="GO" id="GO:0008270">
    <property type="term" value="F:zinc ion binding"/>
    <property type="evidence" value="ECO:0007669"/>
    <property type="project" value="InterPro"/>
</dbReference>
<dbReference type="Gene3D" id="4.10.240.10">
    <property type="entry name" value="Zn(2)-C6 fungal-type DNA-binding domain"/>
    <property type="match status" value="1"/>
</dbReference>
<feature type="domain" description="Zn(2)-C6 fungal-type" evidence="5">
    <location>
        <begin position="25"/>
        <end position="54"/>
    </location>
</feature>
<evidence type="ECO:0000256" key="2">
    <source>
        <dbReference type="ARBA" id="ARBA00023125"/>
    </source>
</evidence>
<dbReference type="PROSITE" id="PS50048">
    <property type="entry name" value="ZN2_CY6_FUNGAL_2"/>
    <property type="match status" value="1"/>
</dbReference>
<dbReference type="InterPro" id="IPR001138">
    <property type="entry name" value="Zn2Cys6_DnaBD"/>
</dbReference>